<accession>A0ABS7A0N0</accession>
<reference evidence="13 14" key="1">
    <citation type="submission" date="2021-07" db="EMBL/GenBank/DDBJ databases">
        <title>Thermus aquaticus gen. n. and sp. n., a nonsporulating extreme thermophile.</title>
        <authorList>
            <person name="Hu C.-J."/>
            <person name="Li W.-J."/>
            <person name="Xian W.-D."/>
        </authorList>
    </citation>
    <scope>NUCLEOTIDE SEQUENCE [LARGE SCALE GENOMIC DNA]</scope>
    <source>
        <strain evidence="13 14">SYSU G05001</strain>
    </source>
</reference>
<keyword evidence="6" id="KW-0201">Cytochrome c-type biogenesis</keyword>
<comment type="similarity">
    <text evidence="2">Belongs to the CcmF/CycK/Ccl1/NrfE/CcsA family.</text>
</comment>
<dbReference type="PRINTS" id="PR01411">
    <property type="entry name" value="CCMFBIOGNSIS"/>
</dbReference>
<keyword evidence="14" id="KW-1185">Reference proteome</keyword>
<evidence type="ECO:0000256" key="4">
    <source>
        <dbReference type="ARBA" id="ARBA00022519"/>
    </source>
</evidence>
<comment type="caution">
    <text evidence="13">The sequence shown here is derived from an EMBL/GenBank/DDBJ whole genome shotgun (WGS) entry which is preliminary data.</text>
</comment>
<feature type="transmembrane region" description="Helical" evidence="10">
    <location>
        <begin position="391"/>
        <end position="409"/>
    </location>
</feature>
<keyword evidence="4" id="KW-0997">Cell inner membrane</keyword>
<evidence type="ECO:0000313" key="14">
    <source>
        <dbReference type="Proteomes" id="UP000724268"/>
    </source>
</evidence>
<dbReference type="PRINTS" id="PR01410">
    <property type="entry name" value="CCBIOGENESIS"/>
</dbReference>
<feature type="transmembrane region" description="Helical" evidence="10">
    <location>
        <begin position="208"/>
        <end position="227"/>
    </location>
</feature>
<feature type="transmembrane region" description="Helical" evidence="10">
    <location>
        <begin position="42"/>
        <end position="63"/>
    </location>
</feature>
<evidence type="ECO:0000259" key="12">
    <source>
        <dbReference type="Pfam" id="PF16327"/>
    </source>
</evidence>
<evidence type="ECO:0000256" key="7">
    <source>
        <dbReference type="ARBA" id="ARBA00022989"/>
    </source>
</evidence>
<dbReference type="Pfam" id="PF01578">
    <property type="entry name" value="Cytochrom_C_asm"/>
    <property type="match status" value="1"/>
</dbReference>
<keyword evidence="7 10" id="KW-1133">Transmembrane helix</keyword>
<feature type="transmembrane region" description="Helical" evidence="10">
    <location>
        <begin position="122"/>
        <end position="143"/>
    </location>
</feature>
<feature type="transmembrane region" description="Helical" evidence="10">
    <location>
        <begin position="308"/>
        <end position="327"/>
    </location>
</feature>
<feature type="transmembrane region" description="Helical" evidence="10">
    <location>
        <begin position="247"/>
        <end position="263"/>
    </location>
</feature>
<dbReference type="Pfam" id="PF16327">
    <property type="entry name" value="CcmF_C"/>
    <property type="match status" value="1"/>
</dbReference>
<dbReference type="InterPro" id="IPR032523">
    <property type="entry name" value="CcmF_C"/>
</dbReference>
<keyword evidence="8 10" id="KW-0472">Membrane</keyword>
<keyword evidence="5 10" id="KW-0812">Transmembrane</keyword>
<sequence length="643" mass="70630">MTPALLGNLGVSLALAFSLLGLALSLLAYHQGDGRFLKGAKALVLPAFLAALTAFLALEWALLTHDFSLAYVARNHSTQDPLWVTLVTPWAALEGSILLWGLLQTLYTLLASRKPLDPWRAALVLAVLFGVQVFFFGVMATIASPFETLPNPPADGTGPNPLLQNHWMMAVHPVLMYLGFVGLSVPFAYAVAAMVVRRYQTWVGETRWWTLIAWGFLTAGKVAGMWWSYEVLGWGGYWAWDPVENASFIPWLLSTAFLHTAIVQETRGAFKAWNFAFVTLAFAATVLGTFLTRSGIIQSVHAFAEGPVGPAFLGFFLLVTGLGLGLLSRVSREVRDTAVFRLLSREGALLLGAFFFAGWALVVVLGTFYPLLAEAFTGVKVSVGAPFFNQASVPIGVGILLLMGVGPLLPWRRPRAEVFRNLYMLLAVLFLGTLLGLLRGYAFGASLAVGLFLYNTAAILLLVREGVLARLRAGLSPWGFLENRRRVGSLLVHFAVALMGLGIAFSQTYRLESEKTLYRGQAWEVGGVRMEFLGVRALDEGRRFAVEASLRTDRFGEVRPRLHFYPQMNSPLPAPKVVYTPGNDYYFLLMDFDREKGEWASVRLIVTPLVFWMWVAGGLLALGTLYILWPAAGREEVKGVSPA</sequence>
<dbReference type="EMBL" id="JAHXRS010000021">
    <property type="protein sequence ID" value="MBW6395640.1"/>
    <property type="molecule type" value="Genomic_DNA"/>
</dbReference>
<organism evidence="13 14">
    <name type="scientific">Thermus brevis</name>
    <dbReference type="NCBI Taxonomy" id="2862456"/>
    <lineage>
        <taxon>Bacteria</taxon>
        <taxon>Thermotogati</taxon>
        <taxon>Deinococcota</taxon>
        <taxon>Deinococci</taxon>
        <taxon>Thermales</taxon>
        <taxon>Thermaceae</taxon>
        <taxon>Thermus</taxon>
    </lineage>
</organism>
<dbReference type="InterPro" id="IPR003568">
    <property type="entry name" value="Cyt_c_biogenesis_CcmF"/>
</dbReference>
<dbReference type="InterPro" id="IPR002541">
    <property type="entry name" value="Cyt_c_assembly"/>
</dbReference>
<feature type="transmembrane region" description="Helical" evidence="10">
    <location>
        <begin position="444"/>
        <end position="463"/>
    </location>
</feature>
<feature type="transmembrane region" description="Helical" evidence="10">
    <location>
        <begin position="83"/>
        <end position="110"/>
    </location>
</feature>
<evidence type="ECO:0000256" key="6">
    <source>
        <dbReference type="ARBA" id="ARBA00022748"/>
    </source>
</evidence>
<feature type="transmembrane region" description="Helical" evidence="10">
    <location>
        <begin position="275"/>
        <end position="296"/>
    </location>
</feature>
<dbReference type="InterPro" id="IPR003567">
    <property type="entry name" value="Cyt_c_biogenesis"/>
</dbReference>
<comment type="function">
    <text evidence="9">Required for the biogenesis of c-type cytochromes. Possible subunit of a heme lyase.</text>
</comment>
<feature type="transmembrane region" description="Helical" evidence="10">
    <location>
        <begin position="421"/>
        <end position="438"/>
    </location>
</feature>
<name>A0ABS7A0N0_9DEIN</name>
<dbReference type="PANTHER" id="PTHR43653:SF1">
    <property type="entry name" value="CYTOCHROME C-TYPE BIOGENESIS PROTEIN CCMF"/>
    <property type="match status" value="1"/>
</dbReference>
<evidence type="ECO:0000256" key="2">
    <source>
        <dbReference type="ARBA" id="ARBA00009186"/>
    </source>
</evidence>
<evidence type="ECO:0000256" key="10">
    <source>
        <dbReference type="SAM" id="Phobius"/>
    </source>
</evidence>
<protein>
    <submittedName>
        <fullName evidence="13">Cytochrome c biogenesis protein CcsA</fullName>
    </submittedName>
</protein>
<feature type="transmembrane region" description="Helical" evidence="10">
    <location>
        <begin position="609"/>
        <end position="629"/>
    </location>
</feature>
<evidence type="ECO:0000256" key="3">
    <source>
        <dbReference type="ARBA" id="ARBA00022475"/>
    </source>
</evidence>
<evidence type="ECO:0000256" key="8">
    <source>
        <dbReference type="ARBA" id="ARBA00023136"/>
    </source>
</evidence>
<feature type="domain" description="Cytochrome c-type biogenesis protein CcmF C-terminal" evidence="12">
    <location>
        <begin position="313"/>
        <end position="627"/>
    </location>
</feature>
<feature type="transmembrane region" description="Helical" evidence="10">
    <location>
        <begin position="348"/>
        <end position="371"/>
    </location>
</feature>
<proteinExistence type="inferred from homology"/>
<dbReference type="Proteomes" id="UP000724268">
    <property type="component" value="Unassembled WGS sequence"/>
</dbReference>
<keyword evidence="3" id="KW-1003">Cell membrane</keyword>
<dbReference type="RefSeq" id="WP_219760116.1">
    <property type="nucleotide sequence ID" value="NZ_JAHXRS010000021.1"/>
</dbReference>
<feature type="domain" description="Cytochrome c assembly protein" evidence="11">
    <location>
        <begin position="90"/>
        <end position="294"/>
    </location>
</feature>
<evidence type="ECO:0000256" key="5">
    <source>
        <dbReference type="ARBA" id="ARBA00022692"/>
    </source>
</evidence>
<feature type="transmembrane region" description="Helical" evidence="10">
    <location>
        <begin position="6"/>
        <end position="30"/>
    </location>
</feature>
<feature type="transmembrane region" description="Helical" evidence="10">
    <location>
        <begin position="174"/>
        <end position="196"/>
    </location>
</feature>
<comment type="subcellular location">
    <subcellularLocation>
        <location evidence="1">Cell inner membrane</location>
        <topology evidence="1">Multi-pass membrane protein</topology>
    </subcellularLocation>
</comment>
<evidence type="ECO:0000256" key="1">
    <source>
        <dbReference type="ARBA" id="ARBA00004429"/>
    </source>
</evidence>
<gene>
    <name evidence="13" type="primary">ccsA</name>
    <name evidence="13" type="ORF">KZX47_10805</name>
</gene>
<feature type="transmembrane region" description="Helical" evidence="10">
    <location>
        <begin position="490"/>
        <end position="509"/>
    </location>
</feature>
<evidence type="ECO:0000313" key="13">
    <source>
        <dbReference type="EMBL" id="MBW6395640.1"/>
    </source>
</evidence>
<evidence type="ECO:0000256" key="9">
    <source>
        <dbReference type="ARBA" id="ARBA00037230"/>
    </source>
</evidence>
<evidence type="ECO:0000259" key="11">
    <source>
        <dbReference type="Pfam" id="PF01578"/>
    </source>
</evidence>
<dbReference type="PANTHER" id="PTHR43653">
    <property type="entry name" value="CYTOCHROME C ASSEMBLY PROTEIN-RELATED"/>
    <property type="match status" value="1"/>
</dbReference>